<keyword evidence="2" id="KW-0067">ATP-binding</keyword>
<organism evidence="4 5">
    <name type="scientific">Handelsmanbacteria sp. (strain RIFCSPLOWO2_12_FULL_64_10)</name>
    <dbReference type="NCBI Taxonomy" id="1817868"/>
    <lineage>
        <taxon>Bacteria</taxon>
        <taxon>Candidatus Handelsmaniibacteriota</taxon>
    </lineage>
</organism>
<dbReference type="Pfam" id="PF25601">
    <property type="entry name" value="AAA_lid_14"/>
    <property type="match status" value="1"/>
</dbReference>
<dbReference type="Gene3D" id="1.10.8.60">
    <property type="match status" value="1"/>
</dbReference>
<evidence type="ECO:0000256" key="1">
    <source>
        <dbReference type="ARBA" id="ARBA00022741"/>
    </source>
</evidence>
<evidence type="ECO:0000313" key="4">
    <source>
        <dbReference type="EMBL" id="OGG52319.1"/>
    </source>
</evidence>
<dbReference type="PROSITE" id="PS50045">
    <property type="entry name" value="SIGMA54_INTERACT_4"/>
    <property type="match status" value="1"/>
</dbReference>
<evidence type="ECO:0000259" key="3">
    <source>
        <dbReference type="PROSITE" id="PS50045"/>
    </source>
</evidence>
<dbReference type="Gene3D" id="3.40.50.300">
    <property type="entry name" value="P-loop containing nucleotide triphosphate hydrolases"/>
    <property type="match status" value="1"/>
</dbReference>
<comment type="caution">
    <text evidence="4">The sequence shown here is derived from an EMBL/GenBank/DDBJ whole genome shotgun (WGS) entry which is preliminary data.</text>
</comment>
<reference evidence="4 5" key="1">
    <citation type="journal article" date="2016" name="Nat. Commun.">
        <title>Thousands of microbial genomes shed light on interconnected biogeochemical processes in an aquifer system.</title>
        <authorList>
            <person name="Anantharaman K."/>
            <person name="Brown C.T."/>
            <person name="Hug L.A."/>
            <person name="Sharon I."/>
            <person name="Castelle C.J."/>
            <person name="Probst A.J."/>
            <person name="Thomas B.C."/>
            <person name="Singh A."/>
            <person name="Wilkins M.J."/>
            <person name="Karaoz U."/>
            <person name="Brodie E.L."/>
            <person name="Williams K.H."/>
            <person name="Hubbard S.S."/>
            <person name="Banfield J.F."/>
        </authorList>
    </citation>
    <scope>NUCLEOTIDE SEQUENCE [LARGE SCALE GENOMIC DNA]</scope>
    <source>
        <strain evidence="5">RIFCSPLOWO2_12_FULL_64_10</strain>
    </source>
</reference>
<dbReference type="GO" id="GO:0005524">
    <property type="term" value="F:ATP binding"/>
    <property type="evidence" value="ECO:0007669"/>
    <property type="project" value="UniProtKB-KW"/>
</dbReference>
<dbReference type="PROSITE" id="PS00675">
    <property type="entry name" value="SIGMA54_INTERACT_1"/>
    <property type="match status" value="1"/>
</dbReference>
<gene>
    <name evidence="4" type="ORF">A3F84_00425</name>
</gene>
<dbReference type="InterPro" id="IPR027417">
    <property type="entry name" value="P-loop_NTPase"/>
</dbReference>
<dbReference type="InterPro" id="IPR025662">
    <property type="entry name" value="Sigma_54_int_dom_ATP-bd_1"/>
</dbReference>
<proteinExistence type="predicted"/>
<dbReference type="AlphaFoldDB" id="A0A1F6CT12"/>
<dbReference type="CDD" id="cd00009">
    <property type="entry name" value="AAA"/>
    <property type="match status" value="1"/>
</dbReference>
<dbReference type="Pfam" id="PF00158">
    <property type="entry name" value="Sigma54_activat"/>
    <property type="match status" value="1"/>
</dbReference>
<keyword evidence="1" id="KW-0547">Nucleotide-binding</keyword>
<protein>
    <recommendedName>
        <fullName evidence="3">Sigma-54 factor interaction domain-containing protein</fullName>
    </recommendedName>
</protein>
<dbReference type="GO" id="GO:0006355">
    <property type="term" value="P:regulation of DNA-templated transcription"/>
    <property type="evidence" value="ECO:0007669"/>
    <property type="project" value="InterPro"/>
</dbReference>
<dbReference type="FunFam" id="3.40.50.300:FF:000006">
    <property type="entry name" value="DNA-binding transcriptional regulator NtrC"/>
    <property type="match status" value="1"/>
</dbReference>
<name>A0A1F6CT12_HANXR</name>
<dbReference type="SMART" id="SM00382">
    <property type="entry name" value="AAA"/>
    <property type="match status" value="1"/>
</dbReference>
<dbReference type="EMBL" id="MFKF01000143">
    <property type="protein sequence ID" value="OGG52319.1"/>
    <property type="molecule type" value="Genomic_DNA"/>
</dbReference>
<dbReference type="SUPFAM" id="SSF52540">
    <property type="entry name" value="P-loop containing nucleoside triphosphate hydrolases"/>
    <property type="match status" value="1"/>
</dbReference>
<feature type="domain" description="Sigma-54 factor interaction" evidence="3">
    <location>
        <begin position="45"/>
        <end position="274"/>
    </location>
</feature>
<evidence type="ECO:0000256" key="2">
    <source>
        <dbReference type="ARBA" id="ARBA00022840"/>
    </source>
</evidence>
<accession>A0A1F6CT12</accession>
<dbReference type="InterPro" id="IPR003593">
    <property type="entry name" value="AAA+_ATPase"/>
</dbReference>
<evidence type="ECO:0000313" key="5">
    <source>
        <dbReference type="Proteomes" id="UP000178606"/>
    </source>
</evidence>
<dbReference type="Proteomes" id="UP000178606">
    <property type="component" value="Unassembled WGS sequence"/>
</dbReference>
<dbReference type="PANTHER" id="PTHR32071">
    <property type="entry name" value="TRANSCRIPTIONAL REGULATORY PROTEIN"/>
    <property type="match status" value="1"/>
</dbReference>
<dbReference type="InterPro" id="IPR002078">
    <property type="entry name" value="Sigma_54_int"/>
</dbReference>
<dbReference type="InterPro" id="IPR058031">
    <property type="entry name" value="AAA_lid_NorR"/>
</dbReference>
<sequence length="297" mass="33161">MYAARRKVLTMVHEHKLTVDEGEELLDAMEMPRESSSPAIPRIELIGESEWNQQFLKTLDKIAATQSPVLIQGETGTGKELIARRIHYNSRRARGPFMTLSCATLTGTLLESELFGHERGAFTGATQTRKGLLEAAHGGTLFLDAIEALPPETQIRLCSFLQNGYFTRVGGTRPVYADVRVAGATHQDLKWLVDHGKFRSDLYYRLSVSLVQAAPLRERREDIPVLAEYFVQKQAERDGRRPLRISDEAMKTLHEYPWPGNVAQLANVIEKALVLCDGDEITPEHLALEKGAQGAVN</sequence>